<accession>A0AC61S4Z9</accession>
<keyword evidence="2" id="KW-1185">Reference proteome</keyword>
<gene>
    <name evidence="1" type="ORF">E5990_06405</name>
</gene>
<comment type="caution">
    <text evidence="1">The sequence shown here is derived from an EMBL/GenBank/DDBJ whole genome shotgun (WGS) entry which is preliminary data.</text>
</comment>
<dbReference type="EMBL" id="SSTG01000068">
    <property type="protein sequence ID" value="THG50683.1"/>
    <property type="molecule type" value="Genomic_DNA"/>
</dbReference>
<organism evidence="1 2">
    <name type="scientific">Muribaculum caecicola</name>
    <dbReference type="NCBI Taxonomy" id="3038144"/>
    <lineage>
        <taxon>Bacteria</taxon>
        <taxon>Pseudomonadati</taxon>
        <taxon>Bacteroidota</taxon>
        <taxon>Bacteroidia</taxon>
        <taxon>Bacteroidales</taxon>
        <taxon>Muribaculaceae</taxon>
        <taxon>Muribaculum</taxon>
    </lineage>
</organism>
<protein>
    <submittedName>
        <fullName evidence="1">Uncharacterized protein</fullName>
    </submittedName>
</protein>
<dbReference type="Proteomes" id="UP000305401">
    <property type="component" value="Unassembled WGS sequence"/>
</dbReference>
<name>A0AC61S4Z9_9BACT</name>
<sequence length="204" mass="22474">MAVVCKILAVLLTALSVLPAYGKRLVEKLPPVSEIVTGYASADEVRQRMRQAPLHAVEGIWQFPSTGAVVAIELDESKGEGGYAVRYRMVIIKSPQRTIRPGTVMGIIAPTAKKNVYAAEIYTSGNGGTRLRSPRGFTLTLADNAHLSFTKNSGLKVYTNLFRLIPYLSRVSFRIYSQQHAPRDLDGCLRVYPVPVEPVNPIYL</sequence>
<evidence type="ECO:0000313" key="1">
    <source>
        <dbReference type="EMBL" id="THG50683.1"/>
    </source>
</evidence>
<proteinExistence type="predicted"/>
<evidence type="ECO:0000313" key="2">
    <source>
        <dbReference type="Proteomes" id="UP000305401"/>
    </source>
</evidence>
<reference evidence="1" key="1">
    <citation type="submission" date="2019-04" db="EMBL/GenBank/DDBJ databases">
        <title>Microbes associate with the intestines of laboratory mice.</title>
        <authorList>
            <person name="Navarre W."/>
            <person name="Wong E."/>
            <person name="Huang K.C."/>
            <person name="Tropini C."/>
            <person name="Ng K."/>
            <person name="Yu B."/>
        </authorList>
    </citation>
    <scope>NUCLEOTIDE SEQUENCE</scope>
    <source>
        <strain evidence="1">NM86_A22</strain>
    </source>
</reference>